<dbReference type="InterPro" id="IPR002403">
    <property type="entry name" value="Cyt_P450_E_grp-IV"/>
</dbReference>
<dbReference type="PRINTS" id="PR00465">
    <property type="entry name" value="EP450IV"/>
</dbReference>
<proteinExistence type="inferred from homology"/>
<gene>
    <name evidence="8" type="ORF">HYFRA_00002029</name>
</gene>
<dbReference type="GO" id="GO:0005506">
    <property type="term" value="F:iron ion binding"/>
    <property type="evidence" value="ECO:0007669"/>
    <property type="project" value="InterPro"/>
</dbReference>
<dbReference type="InterPro" id="IPR001128">
    <property type="entry name" value="Cyt_P450"/>
</dbReference>
<evidence type="ECO:0000256" key="1">
    <source>
        <dbReference type="ARBA" id="ARBA00001971"/>
    </source>
</evidence>
<dbReference type="Gene3D" id="1.10.630.10">
    <property type="entry name" value="Cytochrome P450"/>
    <property type="match status" value="1"/>
</dbReference>
<dbReference type="PANTHER" id="PTHR24304">
    <property type="entry name" value="CYTOCHROME P450 FAMILY 7"/>
    <property type="match status" value="1"/>
</dbReference>
<dbReference type="GO" id="GO:0020037">
    <property type="term" value="F:heme binding"/>
    <property type="evidence" value="ECO:0007669"/>
    <property type="project" value="InterPro"/>
</dbReference>
<evidence type="ECO:0000256" key="2">
    <source>
        <dbReference type="ARBA" id="ARBA00010617"/>
    </source>
</evidence>
<dbReference type="EMBL" id="CAJVRL010000001">
    <property type="protein sequence ID" value="CAG8948903.1"/>
    <property type="molecule type" value="Genomic_DNA"/>
</dbReference>
<dbReference type="OrthoDB" id="1470350at2759"/>
<dbReference type="Pfam" id="PF00067">
    <property type="entry name" value="p450"/>
    <property type="match status" value="1"/>
</dbReference>
<accession>A0A9N9KKZ9</accession>
<dbReference type="GO" id="GO:0008395">
    <property type="term" value="F:steroid hydroxylase activity"/>
    <property type="evidence" value="ECO:0007669"/>
    <property type="project" value="TreeGrafter"/>
</dbReference>
<dbReference type="PANTHER" id="PTHR24304:SF2">
    <property type="entry name" value="24-HYDROXYCHOLESTEROL 7-ALPHA-HYDROXYLASE"/>
    <property type="match status" value="1"/>
</dbReference>
<organism evidence="8 9">
    <name type="scientific">Hymenoscyphus fraxineus</name>
    <dbReference type="NCBI Taxonomy" id="746836"/>
    <lineage>
        <taxon>Eukaryota</taxon>
        <taxon>Fungi</taxon>
        <taxon>Dikarya</taxon>
        <taxon>Ascomycota</taxon>
        <taxon>Pezizomycotina</taxon>
        <taxon>Leotiomycetes</taxon>
        <taxon>Helotiales</taxon>
        <taxon>Helotiaceae</taxon>
        <taxon>Hymenoscyphus</taxon>
    </lineage>
</organism>
<comment type="similarity">
    <text evidence="2 7">Belongs to the cytochrome P450 family.</text>
</comment>
<evidence type="ECO:0000313" key="9">
    <source>
        <dbReference type="Proteomes" id="UP000696280"/>
    </source>
</evidence>
<evidence type="ECO:0000313" key="8">
    <source>
        <dbReference type="EMBL" id="CAG8948903.1"/>
    </source>
</evidence>
<dbReference type="Proteomes" id="UP000696280">
    <property type="component" value="Unassembled WGS sequence"/>
</dbReference>
<evidence type="ECO:0000256" key="5">
    <source>
        <dbReference type="ARBA" id="ARBA00023004"/>
    </source>
</evidence>
<evidence type="ECO:0000256" key="6">
    <source>
        <dbReference type="PIRSR" id="PIRSR602403-1"/>
    </source>
</evidence>
<keyword evidence="7" id="KW-0560">Oxidoreductase</keyword>
<evidence type="ECO:0000256" key="3">
    <source>
        <dbReference type="ARBA" id="ARBA00022617"/>
    </source>
</evidence>
<dbReference type="SUPFAM" id="SSF48264">
    <property type="entry name" value="Cytochrome P450"/>
    <property type="match status" value="1"/>
</dbReference>
<comment type="caution">
    <text evidence="8">The sequence shown here is derived from an EMBL/GenBank/DDBJ whole genome shotgun (WGS) entry which is preliminary data.</text>
</comment>
<dbReference type="PROSITE" id="PS00086">
    <property type="entry name" value="CYTOCHROME_P450"/>
    <property type="match status" value="1"/>
</dbReference>
<name>A0A9N9KKZ9_9HELO</name>
<keyword evidence="3 6" id="KW-0349">Heme</keyword>
<dbReference type="InterPro" id="IPR036396">
    <property type="entry name" value="Cyt_P450_sf"/>
</dbReference>
<keyword evidence="7" id="KW-0503">Monooxygenase</keyword>
<protein>
    <recommendedName>
        <fullName evidence="10">Cytochrome P450</fullName>
    </recommendedName>
</protein>
<reference evidence="8" key="1">
    <citation type="submission" date="2021-07" db="EMBL/GenBank/DDBJ databases">
        <authorList>
            <person name="Durling M."/>
        </authorList>
    </citation>
    <scope>NUCLEOTIDE SEQUENCE</scope>
</reference>
<keyword evidence="5 6" id="KW-0408">Iron</keyword>
<evidence type="ECO:0000256" key="7">
    <source>
        <dbReference type="RuleBase" id="RU000461"/>
    </source>
</evidence>
<dbReference type="InterPro" id="IPR017972">
    <property type="entry name" value="Cyt_P450_CS"/>
</dbReference>
<keyword evidence="4 6" id="KW-0479">Metal-binding</keyword>
<dbReference type="GO" id="GO:0016705">
    <property type="term" value="F:oxidoreductase activity, acting on paired donors, with incorporation or reduction of molecular oxygen"/>
    <property type="evidence" value="ECO:0007669"/>
    <property type="project" value="InterPro"/>
</dbReference>
<keyword evidence="9" id="KW-1185">Reference proteome</keyword>
<comment type="cofactor">
    <cofactor evidence="1 6">
        <name>heme</name>
        <dbReference type="ChEBI" id="CHEBI:30413"/>
    </cofactor>
</comment>
<dbReference type="AlphaFoldDB" id="A0A9N9KKZ9"/>
<dbReference type="InterPro" id="IPR050529">
    <property type="entry name" value="CYP450_sterol_14alpha_dmase"/>
</dbReference>
<evidence type="ECO:0000256" key="4">
    <source>
        <dbReference type="ARBA" id="ARBA00022723"/>
    </source>
</evidence>
<evidence type="ECO:0008006" key="10">
    <source>
        <dbReference type="Google" id="ProtNLM"/>
    </source>
</evidence>
<dbReference type="CDD" id="cd11040">
    <property type="entry name" value="CYP7_CYP8-like"/>
    <property type="match status" value="1"/>
</dbReference>
<feature type="binding site" description="axial binding residue" evidence="6">
    <location>
        <position position="327"/>
    </location>
    <ligand>
        <name>heme</name>
        <dbReference type="ChEBI" id="CHEBI:30413"/>
    </ligand>
    <ligandPart>
        <name>Fe</name>
        <dbReference type="ChEBI" id="CHEBI:18248"/>
    </ligandPart>
</feature>
<sequence>MGLSKTGIRQLFRAPHPGKLTGKGLLALSKTLLIQQLSPGSQLDDLLEKSTKFLLSSMNVPSIASECQCLTAPENGTVTVSVSRWISQVILHLGQEIYFGKSLAKVEPDMTKYFIEFDEVGWQALYQYPSILCGKMLEAKKKLYNGFERYISLPLDKRRDSAWLISKLEEEMQTLNLSLSDQALFLFHAYWSINANTRKAAFWMLSYMIFDPELLKAVRDETQLARLEKGIDINYLLDSCPKLNSVWEETMRIKTLAASVRYLTADIKLNGKILRKGNRIMIPQQQLHLSETFGDNITTFDPDRFLKNPSLKRNASFKPFGGGTTLCPGRFLAKRTTLAFVAIALKRFEIVLDPPCQSFPIGEEENLTLGLASWKMCSDIRVRICERPQGSDEKRAPE</sequence>